<comment type="caution">
    <text evidence="2">The sequence shown here is derived from an EMBL/GenBank/DDBJ whole genome shotgun (WGS) entry which is preliminary data.</text>
</comment>
<accession>A0ABS4HD75</accession>
<dbReference type="PANTHER" id="PTHR35792">
    <property type="entry name" value="GENERAL STRESS PROTEIN"/>
    <property type="match status" value="1"/>
</dbReference>
<keyword evidence="1" id="KW-1133">Transmembrane helix</keyword>
<reference evidence="2 3" key="1">
    <citation type="submission" date="2021-03" db="EMBL/GenBank/DDBJ databases">
        <title>Genomic Encyclopedia of Type Strains, Phase IV (KMG-IV): sequencing the most valuable type-strain genomes for metagenomic binning, comparative biology and taxonomic classification.</title>
        <authorList>
            <person name="Goeker M."/>
        </authorList>
    </citation>
    <scope>NUCLEOTIDE SEQUENCE [LARGE SCALE GENOMIC DNA]</scope>
    <source>
        <strain evidence="2 3">DSM 21085</strain>
    </source>
</reference>
<name>A0ABS4HD75_9BACI</name>
<keyword evidence="1" id="KW-0812">Transmembrane</keyword>
<dbReference type="RefSeq" id="WP_209480379.1">
    <property type="nucleotide sequence ID" value="NZ_JAGGKK010000008.1"/>
</dbReference>
<feature type="transmembrane region" description="Helical" evidence="1">
    <location>
        <begin position="14"/>
        <end position="33"/>
    </location>
</feature>
<dbReference type="InterPro" id="IPR024623">
    <property type="entry name" value="YtxH"/>
</dbReference>
<keyword evidence="1" id="KW-0472">Membrane</keyword>
<evidence type="ECO:0000256" key="1">
    <source>
        <dbReference type="SAM" id="Phobius"/>
    </source>
</evidence>
<keyword evidence="3" id="KW-1185">Reference proteome</keyword>
<dbReference type="InterPro" id="IPR052928">
    <property type="entry name" value="Desiccation-related_membrane"/>
</dbReference>
<dbReference type="Pfam" id="PF12732">
    <property type="entry name" value="YtxH"/>
    <property type="match status" value="1"/>
</dbReference>
<dbReference type="Proteomes" id="UP001519328">
    <property type="component" value="Unassembled WGS sequence"/>
</dbReference>
<protein>
    <submittedName>
        <fullName evidence="2">Gas vesicle protein</fullName>
    </submittedName>
</protein>
<evidence type="ECO:0000313" key="3">
    <source>
        <dbReference type="Proteomes" id="UP001519328"/>
    </source>
</evidence>
<organism evidence="2 3">
    <name type="scientific">Virgibacillus litoralis</name>
    <dbReference type="NCBI Taxonomy" id="578221"/>
    <lineage>
        <taxon>Bacteria</taxon>
        <taxon>Bacillati</taxon>
        <taxon>Bacillota</taxon>
        <taxon>Bacilli</taxon>
        <taxon>Bacillales</taxon>
        <taxon>Bacillaceae</taxon>
        <taxon>Virgibacillus</taxon>
    </lineage>
</organism>
<sequence>MAKQTKNTLKQKEVVTGTVVGALVGAVTSLLLAPKPGREIRTDITNKVESGKEKTRQISDKTKVKLDDFKTILNR</sequence>
<proteinExistence type="predicted"/>
<evidence type="ECO:0000313" key="2">
    <source>
        <dbReference type="EMBL" id="MBP1948823.1"/>
    </source>
</evidence>
<gene>
    <name evidence="2" type="ORF">J2Z82_001760</name>
</gene>
<dbReference type="PANTHER" id="PTHR35792:SF2">
    <property type="entry name" value="GENERAL STRESS PROTEIN"/>
    <property type="match status" value="1"/>
</dbReference>
<dbReference type="EMBL" id="JAGGKK010000008">
    <property type="protein sequence ID" value="MBP1948823.1"/>
    <property type="molecule type" value="Genomic_DNA"/>
</dbReference>